<dbReference type="PANTHER" id="PTHR28147:SF1">
    <property type="entry name" value="N-GLYCOSYLATION PROTEIN EOS1"/>
    <property type="match status" value="1"/>
</dbReference>
<name>A0A1C7MDY7_GRIFR</name>
<dbReference type="STRING" id="5627.A0A1C7MDY7"/>
<feature type="compositionally biased region" description="Acidic residues" evidence="1">
    <location>
        <begin position="167"/>
        <end position="179"/>
    </location>
</feature>
<feature type="compositionally biased region" description="Low complexity" evidence="1">
    <location>
        <begin position="139"/>
        <end position="164"/>
    </location>
</feature>
<gene>
    <name evidence="2" type="ORF">A0H81_06892</name>
</gene>
<dbReference type="GO" id="GO:0034599">
    <property type="term" value="P:cellular response to oxidative stress"/>
    <property type="evidence" value="ECO:0007669"/>
    <property type="project" value="InterPro"/>
</dbReference>
<evidence type="ECO:0000256" key="1">
    <source>
        <dbReference type="SAM" id="MobiDB-lite"/>
    </source>
</evidence>
<comment type="caution">
    <text evidence="2">The sequence shown here is derived from an EMBL/GenBank/DDBJ whole genome shotgun (WGS) entry which is preliminary data.</text>
</comment>
<dbReference type="OrthoDB" id="2139606at2759"/>
<organism evidence="2 3">
    <name type="scientific">Grifola frondosa</name>
    <name type="common">Maitake</name>
    <name type="synonym">Polyporus frondosus</name>
    <dbReference type="NCBI Taxonomy" id="5627"/>
    <lineage>
        <taxon>Eukaryota</taxon>
        <taxon>Fungi</taxon>
        <taxon>Dikarya</taxon>
        <taxon>Basidiomycota</taxon>
        <taxon>Agaricomycotina</taxon>
        <taxon>Agaricomycetes</taxon>
        <taxon>Polyporales</taxon>
        <taxon>Grifolaceae</taxon>
        <taxon>Grifola</taxon>
    </lineage>
</organism>
<dbReference type="AlphaFoldDB" id="A0A1C7MDY7"/>
<feature type="region of interest" description="Disordered" evidence="1">
    <location>
        <begin position="37"/>
        <end position="84"/>
    </location>
</feature>
<proteinExistence type="predicted"/>
<keyword evidence="3" id="KW-1185">Reference proteome</keyword>
<dbReference type="Proteomes" id="UP000092993">
    <property type="component" value="Unassembled WGS sequence"/>
</dbReference>
<evidence type="ECO:0000313" key="3">
    <source>
        <dbReference type="Proteomes" id="UP000092993"/>
    </source>
</evidence>
<sequence length="439" mass="46406">MVTCGGGSRVGCGVLNATTVEDVGSIQCGSRLLGSLYNHPPPPSPQAGPPRRRSHSNLFFTPIPTLAGASHGGHSTSTPSLPPYSSALLRLDPVPRPPARPLHAINHAPAAVLAHSPETHATVPTKRASSSPHLRVFTRARPPSSASISRPPYTNGYSRSCSRVDSSDDSEDSGAETDDGVMFTSVHPSFADTLRQRILGKGKGRACDGPCVRPITTAPGVLGAGETETEGEDSPRNLPTARITPSSLSYLALPAAAAAVIPFLFEFSRLLSIVPAVFGTLWNLYHVFRPPDDSIRWRVEFFISALWSILTGWQCLQLTTGLLKRWRVYYSPLPTLIRLLALQGDDLLAGDALHADAARARGAAAGVLGGDRDDDMLQPEHPAMGDVEHRRGSAWAGRARGVDEDGEEAKVGLGGGRGQVRAACGRGLLCDGVGDRAPA</sequence>
<protein>
    <submittedName>
        <fullName evidence="2">Uncharacterized protein</fullName>
    </submittedName>
</protein>
<dbReference type="EMBL" id="LUGG01000007">
    <property type="protein sequence ID" value="OBZ73184.1"/>
    <property type="molecule type" value="Genomic_DNA"/>
</dbReference>
<reference evidence="2 3" key="1">
    <citation type="submission" date="2016-03" db="EMBL/GenBank/DDBJ databases">
        <title>Whole genome sequencing of Grifola frondosa 9006-11.</title>
        <authorList>
            <person name="Min B."/>
            <person name="Park H."/>
            <person name="Kim J.-G."/>
            <person name="Cho H."/>
            <person name="Oh Y.-L."/>
            <person name="Kong W.-S."/>
            <person name="Choi I.-G."/>
        </authorList>
    </citation>
    <scope>NUCLEOTIDE SEQUENCE [LARGE SCALE GENOMIC DNA]</scope>
    <source>
        <strain evidence="2 3">9006-11</strain>
    </source>
</reference>
<feature type="region of interest" description="Disordered" evidence="1">
    <location>
        <begin position="123"/>
        <end position="182"/>
    </location>
</feature>
<dbReference type="PANTHER" id="PTHR28147">
    <property type="entry name" value="N-GLYCOSYLATION PROTEIN EOS1"/>
    <property type="match status" value="1"/>
</dbReference>
<feature type="compositionally biased region" description="Low complexity" evidence="1">
    <location>
        <begin position="75"/>
        <end position="84"/>
    </location>
</feature>
<dbReference type="InterPro" id="IPR021100">
    <property type="entry name" value="N-glycosylation_EOS1"/>
</dbReference>
<dbReference type="GO" id="GO:0006487">
    <property type="term" value="P:protein N-linked glycosylation"/>
    <property type="evidence" value="ECO:0007669"/>
    <property type="project" value="TreeGrafter"/>
</dbReference>
<feature type="compositionally biased region" description="Pro residues" evidence="1">
    <location>
        <begin position="39"/>
        <end position="48"/>
    </location>
</feature>
<evidence type="ECO:0000313" key="2">
    <source>
        <dbReference type="EMBL" id="OBZ73184.1"/>
    </source>
</evidence>
<feature type="region of interest" description="Disordered" evidence="1">
    <location>
        <begin position="218"/>
        <end position="238"/>
    </location>
</feature>
<dbReference type="GO" id="GO:0005789">
    <property type="term" value="C:endoplasmic reticulum membrane"/>
    <property type="evidence" value="ECO:0007669"/>
    <property type="project" value="InterPro"/>
</dbReference>
<dbReference type="OMA" id="FISALWS"/>
<accession>A0A1C7MDY7</accession>
<dbReference type="Pfam" id="PF12326">
    <property type="entry name" value="EOS1"/>
    <property type="match status" value="1"/>
</dbReference>